<dbReference type="GO" id="GO:0003700">
    <property type="term" value="F:DNA-binding transcription factor activity"/>
    <property type="evidence" value="ECO:0007669"/>
    <property type="project" value="TreeGrafter"/>
</dbReference>
<dbReference type="SUPFAM" id="SSF48498">
    <property type="entry name" value="Tetracyclin repressor-like, C-terminal domain"/>
    <property type="match status" value="1"/>
</dbReference>
<name>A0AA41Q3E3_9ACTN</name>
<sequence length="198" mass="21829">MARRKDQEDRRAQLGEAAQRALVSRGLEGLRLRDVAAEAGVTPAAVLYYYDDLDALMYETFQQAIERFCSRREAAVEGVADAVERLRICIDSGVATGPDDVLPRLLFEYWPRSLRDPRAAALDSTLMERQAAVYYGVLILGQAQGAFTLPDPPRMIAASFVALEDGYQMEILAGRRTRAEVLAALHSFAAAMTGCRLS</sequence>
<dbReference type="InterPro" id="IPR001647">
    <property type="entry name" value="HTH_TetR"/>
</dbReference>
<dbReference type="PANTHER" id="PTHR30055">
    <property type="entry name" value="HTH-TYPE TRANSCRIPTIONAL REGULATOR RUTR"/>
    <property type="match status" value="1"/>
</dbReference>
<organism evidence="4 5">
    <name type="scientific">Yinghuangia soli</name>
    <dbReference type="NCBI Taxonomy" id="2908204"/>
    <lineage>
        <taxon>Bacteria</taxon>
        <taxon>Bacillati</taxon>
        <taxon>Actinomycetota</taxon>
        <taxon>Actinomycetes</taxon>
        <taxon>Kitasatosporales</taxon>
        <taxon>Streptomycetaceae</taxon>
        <taxon>Yinghuangia</taxon>
    </lineage>
</organism>
<evidence type="ECO:0000313" key="5">
    <source>
        <dbReference type="Proteomes" id="UP001165378"/>
    </source>
</evidence>
<keyword evidence="5" id="KW-1185">Reference proteome</keyword>
<dbReference type="SUPFAM" id="SSF46689">
    <property type="entry name" value="Homeodomain-like"/>
    <property type="match status" value="1"/>
</dbReference>
<evidence type="ECO:0000256" key="1">
    <source>
        <dbReference type="ARBA" id="ARBA00023125"/>
    </source>
</evidence>
<dbReference type="InterPro" id="IPR009057">
    <property type="entry name" value="Homeodomain-like_sf"/>
</dbReference>
<feature type="domain" description="HTH tetR-type" evidence="3">
    <location>
        <begin position="8"/>
        <end position="68"/>
    </location>
</feature>
<dbReference type="PROSITE" id="PS50977">
    <property type="entry name" value="HTH_TETR_2"/>
    <property type="match status" value="1"/>
</dbReference>
<dbReference type="EMBL" id="JAKFHA010000015">
    <property type="protein sequence ID" value="MCF2530255.1"/>
    <property type="molecule type" value="Genomic_DNA"/>
</dbReference>
<accession>A0AA41Q3E3</accession>
<dbReference type="RefSeq" id="WP_235054921.1">
    <property type="nucleotide sequence ID" value="NZ_JAKFHA010000015.1"/>
</dbReference>
<dbReference type="AlphaFoldDB" id="A0AA41Q3E3"/>
<evidence type="ECO:0000313" key="4">
    <source>
        <dbReference type="EMBL" id="MCF2530255.1"/>
    </source>
</evidence>
<keyword evidence="1 2" id="KW-0238">DNA-binding</keyword>
<dbReference type="Gene3D" id="1.10.357.10">
    <property type="entry name" value="Tetracycline Repressor, domain 2"/>
    <property type="match status" value="1"/>
</dbReference>
<dbReference type="Proteomes" id="UP001165378">
    <property type="component" value="Unassembled WGS sequence"/>
</dbReference>
<reference evidence="4" key="1">
    <citation type="submission" date="2022-01" db="EMBL/GenBank/DDBJ databases">
        <title>Genome-Based Taxonomic Classification of the Phylum Actinobacteria.</title>
        <authorList>
            <person name="Gao Y."/>
        </authorList>
    </citation>
    <scope>NUCLEOTIDE SEQUENCE</scope>
    <source>
        <strain evidence="4">KLBMP 8922</strain>
    </source>
</reference>
<evidence type="ECO:0000259" key="3">
    <source>
        <dbReference type="PROSITE" id="PS50977"/>
    </source>
</evidence>
<dbReference type="InterPro" id="IPR036271">
    <property type="entry name" value="Tet_transcr_reg_TetR-rel_C_sf"/>
</dbReference>
<comment type="caution">
    <text evidence="4">The sequence shown here is derived from an EMBL/GenBank/DDBJ whole genome shotgun (WGS) entry which is preliminary data.</text>
</comment>
<proteinExistence type="predicted"/>
<gene>
    <name evidence="4" type="ORF">LZ495_23945</name>
</gene>
<feature type="DNA-binding region" description="H-T-H motif" evidence="2">
    <location>
        <begin position="31"/>
        <end position="50"/>
    </location>
</feature>
<dbReference type="GO" id="GO:0000976">
    <property type="term" value="F:transcription cis-regulatory region binding"/>
    <property type="evidence" value="ECO:0007669"/>
    <property type="project" value="TreeGrafter"/>
</dbReference>
<evidence type="ECO:0000256" key="2">
    <source>
        <dbReference type="PROSITE-ProRule" id="PRU00335"/>
    </source>
</evidence>
<dbReference type="PANTHER" id="PTHR30055:SF219">
    <property type="entry name" value="TRANSCRIPTIONAL REGULATORY PROTEIN"/>
    <property type="match status" value="1"/>
</dbReference>
<dbReference type="Pfam" id="PF00440">
    <property type="entry name" value="TetR_N"/>
    <property type="match status" value="1"/>
</dbReference>
<dbReference type="InterPro" id="IPR050109">
    <property type="entry name" value="HTH-type_TetR-like_transc_reg"/>
</dbReference>
<protein>
    <submittedName>
        <fullName evidence="4">TetR family transcriptional regulator</fullName>
    </submittedName>
</protein>